<protein>
    <submittedName>
        <fullName evidence="1">O-glucosyltransferase rumi-like</fullName>
    </submittedName>
</protein>
<evidence type="ECO:0000313" key="1">
    <source>
        <dbReference type="EMBL" id="KAJ4726955.1"/>
    </source>
</evidence>
<dbReference type="EMBL" id="CM051394">
    <property type="protein sequence ID" value="KAJ4726955.1"/>
    <property type="molecule type" value="Genomic_DNA"/>
</dbReference>
<organism evidence="1 2">
    <name type="scientific">Melia azedarach</name>
    <name type="common">Chinaberry tree</name>
    <dbReference type="NCBI Taxonomy" id="155640"/>
    <lineage>
        <taxon>Eukaryota</taxon>
        <taxon>Viridiplantae</taxon>
        <taxon>Streptophyta</taxon>
        <taxon>Embryophyta</taxon>
        <taxon>Tracheophyta</taxon>
        <taxon>Spermatophyta</taxon>
        <taxon>Magnoliopsida</taxon>
        <taxon>eudicotyledons</taxon>
        <taxon>Gunneridae</taxon>
        <taxon>Pentapetalae</taxon>
        <taxon>rosids</taxon>
        <taxon>malvids</taxon>
        <taxon>Sapindales</taxon>
        <taxon>Meliaceae</taxon>
        <taxon>Melia</taxon>
    </lineage>
</organism>
<keyword evidence="2" id="KW-1185">Reference proteome</keyword>
<accession>A0ACC1YT13</accession>
<dbReference type="Proteomes" id="UP001164539">
    <property type="component" value="Chromosome 1"/>
</dbReference>
<gene>
    <name evidence="1" type="ORF">OWV82_000134</name>
</gene>
<reference evidence="1 2" key="1">
    <citation type="journal article" date="2023" name="Science">
        <title>Complex scaffold remodeling in plant triterpene biosynthesis.</title>
        <authorList>
            <person name="De La Pena R."/>
            <person name="Hodgson H."/>
            <person name="Liu J.C."/>
            <person name="Stephenson M.J."/>
            <person name="Martin A.C."/>
            <person name="Owen C."/>
            <person name="Harkess A."/>
            <person name="Leebens-Mack J."/>
            <person name="Jimenez L.E."/>
            <person name="Osbourn A."/>
            <person name="Sattely E.S."/>
        </authorList>
    </citation>
    <scope>NUCLEOTIDE SEQUENCE [LARGE SCALE GENOMIC DNA]</scope>
    <source>
        <strain evidence="2">cv. JPN11</strain>
        <tissue evidence="1">Leaf</tissue>
    </source>
</reference>
<name>A0ACC1YT13_MELAZ</name>
<evidence type="ECO:0000313" key="2">
    <source>
        <dbReference type="Proteomes" id="UP001164539"/>
    </source>
</evidence>
<proteinExistence type="predicted"/>
<comment type="caution">
    <text evidence="1">The sequence shown here is derived from an EMBL/GenBank/DDBJ whole genome shotgun (WGS) entry which is preliminary data.</text>
</comment>
<sequence>MLERGREYATFRLVIIKGKVYVEMYREAYQTRDFFTIWGILQLLKLYPGKVPDLELMFWCGDIPQIMKADYQRPNSTLLPPPLFEYCGHPESVDIVFPDWTFWGWVETNVKPWTSTMEDIKKGNKRTMWKERIPYAYWKGNPDVTLTRKYLMKCNSSRDKYDWNARLYSLAQTIGREGSKYVEEQLKMKYVYDYMFHLLNEYAKLLNFKPRIPKGAIKISSQKLAGSQDGLLKKFMLESMVNSSSETLACRMPPPFKPLALEAFLLNKEMIKKQVEMWETEFWENLNQLEH</sequence>